<evidence type="ECO:0000313" key="4">
    <source>
        <dbReference type="Proteomes" id="UP000324233"/>
    </source>
</evidence>
<proteinExistence type="predicted"/>
<dbReference type="Gene3D" id="3.40.50.1110">
    <property type="entry name" value="SGNH hydrolase"/>
    <property type="match status" value="1"/>
</dbReference>
<accession>A0A5B9WDC2</accession>
<organism evidence="3 4">
    <name type="scientific">Aquisphaera giovannonii</name>
    <dbReference type="NCBI Taxonomy" id="406548"/>
    <lineage>
        <taxon>Bacteria</taxon>
        <taxon>Pseudomonadati</taxon>
        <taxon>Planctomycetota</taxon>
        <taxon>Planctomycetia</taxon>
        <taxon>Isosphaerales</taxon>
        <taxon>Isosphaeraceae</taxon>
        <taxon>Aquisphaera</taxon>
    </lineage>
</organism>
<dbReference type="AlphaFoldDB" id="A0A5B9WDC2"/>
<dbReference type="NCBIfam" id="TIGR02595">
    <property type="entry name" value="PEP_CTERM"/>
    <property type="match status" value="1"/>
</dbReference>
<evidence type="ECO:0000313" key="3">
    <source>
        <dbReference type="EMBL" id="QEH38582.1"/>
    </source>
</evidence>
<dbReference type="InterPro" id="IPR013830">
    <property type="entry name" value="SGNH_hydro"/>
</dbReference>
<feature type="chain" id="PRO_5022691465" evidence="1">
    <location>
        <begin position="26"/>
        <end position="314"/>
    </location>
</feature>
<dbReference type="Proteomes" id="UP000324233">
    <property type="component" value="Chromosome"/>
</dbReference>
<dbReference type="GO" id="GO:0016788">
    <property type="term" value="F:hydrolase activity, acting on ester bonds"/>
    <property type="evidence" value="ECO:0007669"/>
    <property type="project" value="UniProtKB-ARBA"/>
</dbReference>
<sequence precursor="true">MNVFRNTTRLATLALALVAAAPARAGDVYLSLGDSLAFGYDPSAPNYLTPSYGDQGFVGHFADVLAAVNGGVRPAVLNLGVVGEQSTSFFDPTALSPTGPPRAWQLNKNYDGTGGALSQNDLMLSSIASLHAAGDHIGAVTLIFGANDIFALLGSDAFKNADPAAQAMLIGQTITAALTNYGTVLTELKTVAPEARVFLPGYFNPFPAAIDPTDHALYDEVLGFFNPNLKALADNLGATYVDTYAPFVGHELEYTNIASGDFHPNAAGYAVIGSRLGAAAVPEPSGLISLATAIGAGAVAAAARRRASARRPAA</sequence>
<name>A0A5B9WDC2_9BACT</name>
<dbReference type="RefSeq" id="WP_168222226.1">
    <property type="nucleotide sequence ID" value="NZ_CP042997.1"/>
</dbReference>
<feature type="domain" description="SGNH hydrolase-type esterase" evidence="2">
    <location>
        <begin position="32"/>
        <end position="271"/>
    </location>
</feature>
<feature type="signal peptide" evidence="1">
    <location>
        <begin position="1"/>
        <end position="25"/>
    </location>
</feature>
<keyword evidence="3" id="KW-0378">Hydrolase</keyword>
<protein>
    <submittedName>
        <fullName evidence="3">GDSL-like Lipase/Acylhydrolase</fullName>
    </submittedName>
</protein>
<dbReference type="SUPFAM" id="SSF52266">
    <property type="entry name" value="SGNH hydrolase"/>
    <property type="match status" value="1"/>
</dbReference>
<dbReference type="KEGG" id="agv:OJF2_71860"/>
<gene>
    <name evidence="3" type="ORF">OJF2_71860</name>
</gene>
<evidence type="ECO:0000256" key="1">
    <source>
        <dbReference type="SAM" id="SignalP"/>
    </source>
</evidence>
<dbReference type="InterPro" id="IPR013424">
    <property type="entry name" value="Ice-binding_C"/>
</dbReference>
<dbReference type="InterPro" id="IPR036514">
    <property type="entry name" value="SGNH_hydro_sf"/>
</dbReference>
<reference evidence="3 4" key="1">
    <citation type="submission" date="2019-08" db="EMBL/GenBank/DDBJ databases">
        <title>Deep-cultivation of Planctomycetes and their phenomic and genomic characterization uncovers novel biology.</title>
        <authorList>
            <person name="Wiegand S."/>
            <person name="Jogler M."/>
            <person name="Boedeker C."/>
            <person name="Pinto D."/>
            <person name="Vollmers J."/>
            <person name="Rivas-Marin E."/>
            <person name="Kohn T."/>
            <person name="Peeters S.H."/>
            <person name="Heuer A."/>
            <person name="Rast P."/>
            <person name="Oberbeckmann S."/>
            <person name="Bunk B."/>
            <person name="Jeske O."/>
            <person name="Meyerdierks A."/>
            <person name="Storesund J.E."/>
            <person name="Kallscheuer N."/>
            <person name="Luecker S."/>
            <person name="Lage O.M."/>
            <person name="Pohl T."/>
            <person name="Merkel B.J."/>
            <person name="Hornburger P."/>
            <person name="Mueller R.-W."/>
            <person name="Bruemmer F."/>
            <person name="Labrenz M."/>
            <person name="Spormann A.M."/>
            <person name="Op den Camp H."/>
            <person name="Overmann J."/>
            <person name="Amann R."/>
            <person name="Jetten M.S.M."/>
            <person name="Mascher T."/>
            <person name="Medema M.H."/>
            <person name="Devos D.P."/>
            <person name="Kaster A.-K."/>
            <person name="Ovreas L."/>
            <person name="Rohde M."/>
            <person name="Galperin M.Y."/>
            <person name="Jogler C."/>
        </authorList>
    </citation>
    <scope>NUCLEOTIDE SEQUENCE [LARGE SCALE GENOMIC DNA]</scope>
    <source>
        <strain evidence="3 4">OJF2</strain>
    </source>
</reference>
<dbReference type="EMBL" id="CP042997">
    <property type="protein sequence ID" value="QEH38582.1"/>
    <property type="molecule type" value="Genomic_DNA"/>
</dbReference>
<evidence type="ECO:0000259" key="2">
    <source>
        <dbReference type="Pfam" id="PF13472"/>
    </source>
</evidence>
<keyword evidence="1" id="KW-0732">Signal</keyword>
<keyword evidence="4" id="KW-1185">Reference proteome</keyword>
<dbReference type="Pfam" id="PF13472">
    <property type="entry name" value="Lipase_GDSL_2"/>
    <property type="match status" value="1"/>
</dbReference>